<sequence>MNPAHDRPSTSRTRLLSLGLAVLVIPLGLASRRKSLPWPAFFATYAGDTLWALLVYLLVRFVAPRRAALTVAAVALTFSFAIEFSQDYHAPWLDAARRTLPGRLVLGAGFLWSDLVCYFVGILVGVGLDVVLLTGRRPDRAAGMTEAPR</sequence>
<dbReference type="InterPro" id="IPR021257">
    <property type="entry name" value="DUF2809"/>
</dbReference>
<keyword evidence="1" id="KW-0812">Transmembrane</keyword>
<keyword evidence="1" id="KW-0472">Membrane</keyword>
<feature type="transmembrane region" description="Helical" evidence="1">
    <location>
        <begin position="66"/>
        <end position="84"/>
    </location>
</feature>
<accession>L7U7A4</accession>
<keyword evidence="3" id="KW-1185">Reference proteome</keyword>
<evidence type="ECO:0000313" key="2">
    <source>
        <dbReference type="EMBL" id="AGC43730.1"/>
    </source>
</evidence>
<dbReference type="Proteomes" id="UP000011131">
    <property type="component" value="Chromosome"/>
</dbReference>
<gene>
    <name evidence="2" type="ordered locus">MYSTI_02414</name>
</gene>
<dbReference type="eggNOG" id="COG2205">
    <property type="taxonomic scope" value="Bacteria"/>
</dbReference>
<dbReference type="EMBL" id="CP004025">
    <property type="protein sequence ID" value="AGC43730.1"/>
    <property type="molecule type" value="Genomic_DNA"/>
</dbReference>
<organism evidence="2 3">
    <name type="scientific">Myxococcus stipitatus (strain DSM 14675 / JCM 12634 / Mx s8)</name>
    <dbReference type="NCBI Taxonomy" id="1278073"/>
    <lineage>
        <taxon>Bacteria</taxon>
        <taxon>Pseudomonadati</taxon>
        <taxon>Myxococcota</taxon>
        <taxon>Myxococcia</taxon>
        <taxon>Myxococcales</taxon>
        <taxon>Cystobacterineae</taxon>
        <taxon>Myxococcaceae</taxon>
        <taxon>Myxococcus</taxon>
    </lineage>
</organism>
<proteinExistence type="predicted"/>
<dbReference type="AlphaFoldDB" id="L7U7A4"/>
<evidence type="ECO:0000256" key="1">
    <source>
        <dbReference type="SAM" id="Phobius"/>
    </source>
</evidence>
<dbReference type="KEGG" id="msd:MYSTI_02414"/>
<feature type="transmembrane region" description="Helical" evidence="1">
    <location>
        <begin position="40"/>
        <end position="59"/>
    </location>
</feature>
<protein>
    <submittedName>
        <fullName evidence="2">Membrane protein</fullName>
    </submittedName>
</protein>
<reference evidence="2 3" key="1">
    <citation type="journal article" date="2013" name="Genome Announc.">
        <title>Complete genome sequence of Myxococcus stipitatus strain DSM 14675, a fruiting myxobacterium.</title>
        <authorList>
            <person name="Huntley S."/>
            <person name="Kneip S."/>
            <person name="Treuner-Lange A."/>
            <person name="Sogaard-Andersen L."/>
        </authorList>
    </citation>
    <scope>NUCLEOTIDE SEQUENCE [LARGE SCALE GENOMIC DNA]</scope>
    <source>
        <strain evidence="3">DSM 14675 / JCM 12634 / Mx s8</strain>
    </source>
</reference>
<dbReference type="HOGENOM" id="CLU_133181_2_1_7"/>
<feature type="transmembrane region" description="Helical" evidence="1">
    <location>
        <begin position="104"/>
        <end position="132"/>
    </location>
</feature>
<keyword evidence="1" id="KW-1133">Transmembrane helix</keyword>
<dbReference type="STRING" id="1278073.MYSTI_02414"/>
<dbReference type="PATRIC" id="fig|1278073.3.peg.2443"/>
<dbReference type="Pfam" id="PF10990">
    <property type="entry name" value="DUF2809"/>
    <property type="match status" value="1"/>
</dbReference>
<evidence type="ECO:0000313" key="3">
    <source>
        <dbReference type="Proteomes" id="UP000011131"/>
    </source>
</evidence>
<name>L7U7A4_MYXSD</name>